<dbReference type="PANTHER" id="PTHR32305:SF15">
    <property type="entry name" value="PROTEIN RHSA-RELATED"/>
    <property type="match status" value="1"/>
</dbReference>
<dbReference type="InterPro" id="IPR006530">
    <property type="entry name" value="YD"/>
</dbReference>
<dbReference type="NCBIfam" id="TIGR01643">
    <property type="entry name" value="YD_repeat_2x"/>
    <property type="match status" value="8"/>
</dbReference>
<proteinExistence type="predicted"/>
<organism evidence="4 5">
    <name type="scientific">Haloechinothrix alba</name>
    <dbReference type="NCBI Taxonomy" id="664784"/>
    <lineage>
        <taxon>Bacteria</taxon>
        <taxon>Bacillati</taxon>
        <taxon>Actinomycetota</taxon>
        <taxon>Actinomycetes</taxon>
        <taxon>Pseudonocardiales</taxon>
        <taxon>Pseudonocardiaceae</taxon>
        <taxon>Haloechinothrix</taxon>
    </lineage>
</organism>
<dbReference type="InterPro" id="IPR003587">
    <property type="entry name" value="Hint_dom_N"/>
</dbReference>
<dbReference type="PANTHER" id="PTHR32305">
    <property type="match status" value="1"/>
</dbReference>
<sequence>MCRIREQPDRLGARLVWGSACHGSGNSAGSEPEVTRPETETGYNTFGDVVAERDANGNVTRYECDGAGRQVSETRPDYTLPGADEPITATSTTSYDEAGRVVAETDAAGHETTYGYDELGNQRRVTDPPSLSGQAGGTTIATYTPTGLRRMVSDQLGAQTYATYDQLGRQITETVVEREPTERYLTTEFTYDELGNPASETDPLGRTTTLEHNVEGNPVSITDPAGVETTASYDAAGRPVETHDPAGVTTRLEYDAAGRVLEESDTDSNGEVLAGRSFGYDAAGNRTSETDELGATTSYEFDAHDNLRSVTRPVDGDSSIVTSYGYDAAGNITRATDGNGNTTEFTVNSWGLPESTIEPATEQTPDAADRTYTVSYDARGDVATLAKPGGVEISNTYDPLGNLLTRTATGAKAVTPDREFTYDDAGRRTRVAAPGEDNVYSYDDRGNLLSAEGPSGTTEFSWGDDGRLVQATTEAGTGEYGYDAAGRLSTATDPVSGATASYGYDDAGRVSTVDYGGVSRSYDYDESGRLVQDAFATDDGEIGSIAYGYDDADRLTSKTTSGVAGAAQNTYTYDQTGRLSSWNDGESTVDYTWDDAGNLVGRGDETAVFNERNQLLEHGSTQYSYTARGTLTERVEDGQSTDVEFNAFDELVADGGTSYTYDGLGRLIDRDGRGLSYVGASLDVASDGVGTYSYTPGGRLLGAGSGSGAGLGWSDRHTDLVGVIDPAGGELAGSRSFDPFGEVTAADGVQPDVGFQGQFTDPDSGSVHMGSRWYQPGTSTFASRDQAGLDPRDVGNANRYAYAGGSPLSRIDPQGYFWGKVKSAAKSAAKGALNVAKEVSGYNDIKGCIGGSLSSCAWAVAGFTPVGKIAKGIKVGYKGARKLTKSGSSRSYSRLGSTRTWSSTTTRTRSTRATRSTRSVVRSTGRGVVRGAARGVARRAVVSGAGGAVSRGSSAAARAAAEAAREAARLAARRARVKKDAMTYASRPSTSPRVSPSVQRRLDRLNDQPAVDLGTLGRGADDVASGGDAARFVPEQVGRGGRGASGLTSPGPRSSGAPSTSPPQRPDTGLPSSRGSSSGRSCVPNSFVPGTEVTMADGSTRAIEEVEPGDRVVAVDPESGERGAREVIDTITGDGHKTLVEVTVTTDDAGAGDAGDGGSSSVVATAGHPFWVDDRGRWVDAGDLEAGDELRTSGGELVEISGVESTRRVQRVHNLSVDGIHTYHVALDAEADLDAELDLLVHNTNPGCGPDDEYVNLASDSRTRHILDGDEFGGGHMSPGKPGKSIFPQDWSREKIMHNISDVATDPASSWQQQTGAVGARFTRKGKPVRFEVGGRRDGVNIEVIVEPDGEGIVTGYPVW</sequence>
<dbReference type="SUPFAM" id="SSF51294">
    <property type="entry name" value="Hedgehog/intein (Hint) domain"/>
    <property type="match status" value="1"/>
</dbReference>
<dbReference type="NCBIfam" id="TIGR03696">
    <property type="entry name" value="Rhs_assc_core"/>
    <property type="match status" value="1"/>
</dbReference>
<evidence type="ECO:0000259" key="3">
    <source>
        <dbReference type="SMART" id="SM00306"/>
    </source>
</evidence>
<dbReference type="Gene3D" id="2.180.10.10">
    <property type="entry name" value="RHS repeat-associated core"/>
    <property type="match status" value="3"/>
</dbReference>
<dbReference type="Gene3D" id="2.170.16.10">
    <property type="entry name" value="Hedgehog/Intein (Hint) domain"/>
    <property type="match status" value="1"/>
</dbReference>
<dbReference type="OrthoDB" id="4981820at2"/>
<accession>A0A239A4A9</accession>
<name>A0A239A4A9_9PSEU</name>
<feature type="region of interest" description="Disordered" evidence="2">
    <location>
        <begin position="979"/>
        <end position="1108"/>
    </location>
</feature>
<dbReference type="Pfam" id="PF07591">
    <property type="entry name" value="PT-HINT"/>
    <property type="match status" value="1"/>
</dbReference>
<dbReference type="InterPro" id="IPR031325">
    <property type="entry name" value="RHS_repeat"/>
</dbReference>
<reference evidence="4 5" key="1">
    <citation type="submission" date="2017-06" db="EMBL/GenBank/DDBJ databases">
        <authorList>
            <person name="Kim H.J."/>
            <person name="Triplett B.A."/>
        </authorList>
    </citation>
    <scope>NUCLEOTIDE SEQUENCE [LARGE SCALE GENOMIC DNA]</scope>
    <source>
        <strain evidence="4 5">DSM 45207</strain>
    </source>
</reference>
<evidence type="ECO:0000313" key="4">
    <source>
        <dbReference type="EMBL" id="SNR90121.1"/>
    </source>
</evidence>
<dbReference type="InterPro" id="IPR029501">
    <property type="entry name" value="EndoU_bac"/>
</dbReference>
<feature type="compositionally biased region" description="Low complexity" evidence="2">
    <location>
        <begin position="1072"/>
        <end position="1081"/>
    </location>
</feature>
<protein>
    <submittedName>
        <fullName evidence="4">RHS repeat-associated core domain-containing protein</fullName>
    </submittedName>
</protein>
<feature type="domain" description="Hint" evidence="3">
    <location>
        <begin position="1084"/>
        <end position="1194"/>
    </location>
</feature>
<dbReference type="Pfam" id="PF25023">
    <property type="entry name" value="TEN_YD-shell"/>
    <property type="match status" value="2"/>
</dbReference>
<feature type="region of interest" description="Disordered" evidence="2">
    <location>
        <begin position="71"/>
        <end position="90"/>
    </location>
</feature>
<feature type="region of interest" description="Disordered" evidence="2">
    <location>
        <begin position="21"/>
        <end position="42"/>
    </location>
</feature>
<dbReference type="InterPro" id="IPR050708">
    <property type="entry name" value="T6SS_VgrG/RHS"/>
</dbReference>
<dbReference type="SMART" id="SM00306">
    <property type="entry name" value="HintN"/>
    <property type="match status" value="1"/>
</dbReference>
<evidence type="ECO:0000256" key="2">
    <source>
        <dbReference type="SAM" id="MobiDB-lite"/>
    </source>
</evidence>
<dbReference type="Proteomes" id="UP000198348">
    <property type="component" value="Unassembled WGS sequence"/>
</dbReference>
<gene>
    <name evidence="4" type="ORF">SAMN06265360_1304</name>
</gene>
<keyword evidence="1" id="KW-0677">Repeat</keyword>
<dbReference type="Pfam" id="PF14436">
    <property type="entry name" value="EndoU_bacteria"/>
    <property type="match status" value="1"/>
</dbReference>
<feature type="compositionally biased region" description="Low complexity" evidence="2">
    <location>
        <begin position="986"/>
        <end position="999"/>
    </location>
</feature>
<feature type="compositionally biased region" description="Polar residues" evidence="2">
    <location>
        <begin position="1046"/>
        <end position="1059"/>
    </location>
</feature>
<dbReference type="EMBL" id="FZNW01000030">
    <property type="protein sequence ID" value="SNR90121.1"/>
    <property type="molecule type" value="Genomic_DNA"/>
</dbReference>
<feature type="region of interest" description="Disordered" evidence="2">
    <location>
        <begin position="885"/>
        <end position="916"/>
    </location>
</feature>
<dbReference type="GO" id="GO:0004519">
    <property type="term" value="F:endonuclease activity"/>
    <property type="evidence" value="ECO:0007669"/>
    <property type="project" value="InterPro"/>
</dbReference>
<keyword evidence="5" id="KW-1185">Reference proteome</keyword>
<dbReference type="InterPro" id="IPR056823">
    <property type="entry name" value="TEN-like_YD-shell"/>
</dbReference>
<evidence type="ECO:0000256" key="1">
    <source>
        <dbReference type="ARBA" id="ARBA00022737"/>
    </source>
</evidence>
<feature type="region of interest" description="Disordered" evidence="2">
    <location>
        <begin position="447"/>
        <end position="467"/>
    </location>
</feature>
<evidence type="ECO:0000313" key="5">
    <source>
        <dbReference type="Proteomes" id="UP000198348"/>
    </source>
</evidence>
<dbReference type="InterPro" id="IPR022385">
    <property type="entry name" value="Rhs_assc_core"/>
</dbReference>
<dbReference type="Pfam" id="PF05593">
    <property type="entry name" value="RHS_repeat"/>
    <property type="match status" value="5"/>
</dbReference>
<dbReference type="InterPro" id="IPR036844">
    <property type="entry name" value="Hint_dom_sf"/>
</dbReference>
<dbReference type="CDD" id="cd00081">
    <property type="entry name" value="Hint"/>
    <property type="match status" value="1"/>
</dbReference>